<dbReference type="InterPro" id="IPR043502">
    <property type="entry name" value="DNA/RNA_pol_sf"/>
</dbReference>
<name>A0AAF0ZUY0_SOLVR</name>
<evidence type="ECO:0000256" key="1">
    <source>
        <dbReference type="SAM" id="MobiDB-lite"/>
    </source>
</evidence>
<feature type="region of interest" description="Disordered" evidence="1">
    <location>
        <begin position="67"/>
        <end position="110"/>
    </location>
</feature>
<dbReference type="PANTHER" id="PTHR15503">
    <property type="entry name" value="LDOC1 RELATED"/>
    <property type="match status" value="1"/>
</dbReference>
<reference evidence="2" key="1">
    <citation type="submission" date="2023-08" db="EMBL/GenBank/DDBJ databases">
        <title>A de novo genome assembly of Solanum verrucosum Schlechtendal, a Mexican diploid species geographically isolated from the other diploid A-genome species in potato relatives.</title>
        <authorList>
            <person name="Hosaka K."/>
        </authorList>
    </citation>
    <scope>NUCLEOTIDE SEQUENCE</scope>
    <source>
        <tissue evidence="2">Young leaves</tissue>
    </source>
</reference>
<dbReference type="Proteomes" id="UP001234989">
    <property type="component" value="Chromosome 10"/>
</dbReference>
<dbReference type="EMBL" id="CP133621">
    <property type="protein sequence ID" value="WMV49849.1"/>
    <property type="molecule type" value="Genomic_DNA"/>
</dbReference>
<keyword evidence="3" id="KW-1185">Reference proteome</keyword>
<dbReference type="SUPFAM" id="SSF56672">
    <property type="entry name" value="DNA/RNA polymerases"/>
    <property type="match status" value="1"/>
</dbReference>
<organism evidence="2 3">
    <name type="scientific">Solanum verrucosum</name>
    <dbReference type="NCBI Taxonomy" id="315347"/>
    <lineage>
        <taxon>Eukaryota</taxon>
        <taxon>Viridiplantae</taxon>
        <taxon>Streptophyta</taxon>
        <taxon>Embryophyta</taxon>
        <taxon>Tracheophyta</taxon>
        <taxon>Spermatophyta</taxon>
        <taxon>Magnoliopsida</taxon>
        <taxon>eudicotyledons</taxon>
        <taxon>Gunneridae</taxon>
        <taxon>Pentapetalae</taxon>
        <taxon>asterids</taxon>
        <taxon>lamiids</taxon>
        <taxon>Solanales</taxon>
        <taxon>Solanaceae</taxon>
        <taxon>Solanoideae</taxon>
        <taxon>Solaneae</taxon>
        <taxon>Solanum</taxon>
    </lineage>
</organism>
<dbReference type="PANTHER" id="PTHR15503:SF45">
    <property type="entry name" value="RNA-DIRECTED DNA POLYMERASE HOMOLOG"/>
    <property type="match status" value="1"/>
</dbReference>
<dbReference type="InterPro" id="IPR032567">
    <property type="entry name" value="RTL1-rel"/>
</dbReference>
<gene>
    <name evidence="2" type="ORF">MTR67_043234</name>
</gene>
<proteinExistence type="predicted"/>
<dbReference type="Gene3D" id="3.10.10.10">
    <property type="entry name" value="HIV Type 1 Reverse Transcriptase, subunit A, domain 1"/>
    <property type="match status" value="1"/>
</dbReference>
<feature type="compositionally biased region" description="Low complexity" evidence="1">
    <location>
        <begin position="76"/>
        <end position="89"/>
    </location>
</feature>
<evidence type="ECO:0000313" key="2">
    <source>
        <dbReference type="EMBL" id="WMV49849.1"/>
    </source>
</evidence>
<evidence type="ECO:0000313" key="3">
    <source>
        <dbReference type="Proteomes" id="UP001234989"/>
    </source>
</evidence>
<sequence length="236" mass="25333">LHGPPGRTVGHPTVRRWRPSVAPVASEICNLVSLGYEVLHMVPASIVGVQVAPVVSFRNMKPPILGCSGPGGQSGSSGLSQQSSALRGSAPLARGRGRVQSGKGGRASNCGAIAQQSRGQVGESLVVDKVYQSYFVSLARYDTWDVCLIWTFFWDTSVKMPPMDSLPVVSEILDVFLIDLLGVLPDRDIDIVIDLEPSTKPISISPYCMALEELKELKGQLQNLLSKGFIHPSLSP</sequence>
<accession>A0AAF0ZUY0</accession>
<feature type="non-terminal residue" evidence="2">
    <location>
        <position position="1"/>
    </location>
</feature>
<protein>
    <submittedName>
        <fullName evidence="2">Uncharacterized protein</fullName>
    </submittedName>
</protein>
<dbReference type="AlphaFoldDB" id="A0AAF0ZUY0"/>